<dbReference type="OrthoDB" id="341730at2759"/>
<evidence type="ECO:0000313" key="6">
    <source>
        <dbReference type="Proteomes" id="UP000188320"/>
    </source>
</evidence>
<dbReference type="AlphaFoldDB" id="A0A1R1PK93"/>
<dbReference type="GO" id="GO:0000278">
    <property type="term" value="P:mitotic cell cycle"/>
    <property type="evidence" value="ECO:0007669"/>
    <property type="project" value="TreeGrafter"/>
</dbReference>
<feature type="compositionally biased region" description="Basic and acidic residues" evidence="3">
    <location>
        <begin position="95"/>
        <end position="110"/>
    </location>
</feature>
<evidence type="ECO:0000256" key="3">
    <source>
        <dbReference type="SAM" id="MobiDB-lite"/>
    </source>
</evidence>
<feature type="region of interest" description="Disordered" evidence="3">
    <location>
        <begin position="83"/>
        <end position="138"/>
    </location>
</feature>
<dbReference type="InterPro" id="IPR014939">
    <property type="entry name" value="CDT1_Gemini-bd-like"/>
</dbReference>
<keyword evidence="6" id="KW-1185">Reference proteome</keyword>
<dbReference type="Gene3D" id="1.10.10.1420">
    <property type="entry name" value="DNA replication factor Cdt1, C-terminal WH domain"/>
    <property type="match status" value="1"/>
</dbReference>
<reference evidence="6" key="1">
    <citation type="submission" date="2017-01" db="EMBL/GenBank/DDBJ databases">
        <authorList>
            <person name="Wang Y."/>
            <person name="White M."/>
            <person name="Kvist S."/>
            <person name="Moncalvo J.-M."/>
        </authorList>
    </citation>
    <scope>NUCLEOTIDE SEQUENCE [LARGE SCALE GENOMIC DNA]</scope>
    <source>
        <strain evidence="6">COL-18-3</strain>
    </source>
</reference>
<protein>
    <submittedName>
        <fullName evidence="5">DNA replication factor Cdt1</fullName>
    </submittedName>
</protein>
<feature type="domain" description="CDT1 Geminin-binding" evidence="4">
    <location>
        <begin position="319"/>
        <end position="463"/>
    </location>
</feature>
<evidence type="ECO:0000313" key="5">
    <source>
        <dbReference type="EMBL" id="OMH81302.1"/>
    </source>
</evidence>
<feature type="region of interest" description="Disordered" evidence="3">
    <location>
        <begin position="22"/>
        <end position="62"/>
    </location>
</feature>
<dbReference type="EMBL" id="LSSK01000931">
    <property type="protein sequence ID" value="OMH81302.1"/>
    <property type="molecule type" value="Genomic_DNA"/>
</dbReference>
<feature type="compositionally biased region" description="Basic and acidic residues" evidence="3">
    <location>
        <begin position="42"/>
        <end position="62"/>
    </location>
</feature>
<dbReference type="InterPro" id="IPR045173">
    <property type="entry name" value="Cdt1"/>
</dbReference>
<feature type="compositionally biased region" description="Polar residues" evidence="3">
    <location>
        <begin position="547"/>
        <end position="557"/>
    </location>
</feature>
<comment type="similarity">
    <text evidence="1">Belongs to the Cdt1 family.</text>
</comment>
<feature type="compositionally biased region" description="Low complexity" evidence="3">
    <location>
        <begin position="115"/>
        <end position="126"/>
    </location>
</feature>
<dbReference type="PANTHER" id="PTHR28637">
    <property type="entry name" value="DNA REPLICATION FACTOR CDT1"/>
    <property type="match status" value="1"/>
</dbReference>
<dbReference type="SMART" id="SM01075">
    <property type="entry name" value="CDT1"/>
    <property type="match status" value="1"/>
</dbReference>
<dbReference type="GO" id="GO:0005634">
    <property type="term" value="C:nucleus"/>
    <property type="evidence" value="ECO:0007669"/>
    <property type="project" value="TreeGrafter"/>
</dbReference>
<keyword evidence="2" id="KW-0131">Cell cycle</keyword>
<dbReference type="GO" id="GO:0071163">
    <property type="term" value="P:DNA replication preinitiation complex assembly"/>
    <property type="evidence" value="ECO:0007669"/>
    <property type="project" value="InterPro"/>
</dbReference>
<sequence length="746" mass="82643">MERRLRSTGALSLKAYMKVSKDGHTNSNIDKKSVEQHPVVQEMERRITRSAQKKVEEVRKRTTELVCPEDSLQNQFVKRFKTTSTPRKGVNSVVSKDEKKESIEKMRIDTPTKGSIVSSTSSSDFSPNAKHSHGDDSTLVAEAEQMSEKIIKASPRLVQMLSKLSNSPKRKDVEKKAGVYQEVVKEGIEGVKSDISEEATLNSSSKIKLSSKDPSRLIRTKALLEKLAKANARDHKVEKTLSAAELAEKRQENLELREQREFGRDAHLGLTTLSDTGLAQNIKTESSFSAPKTLISESLGSVKNTFAQVGQWNKADKFVPERMLVLEKVFQALEHTMMFVIGQGGKCVYHRIKKAVENAAGYEFSLERLGQIKTLYPDAYTFESVTVMYEGVMVNSFVISFNDANNSSDKLTGSLQKGISFVVYSNEIRRNNFRKHLLCYVENAYERWLQSSNFVSLGSAQLQGSAKMQEGCAASNNVTASGFGKFHSAFNPNLDVPDIYPSKIITQLTNARDSRKADSTRLEKARQVLAATQKSIASTSTSTSTSKQPSECTTTPQGMLVAKEGKEKQKDDEKAIANDPNDPMIKAMGTKEKPVSKASLLLERIRNKQKQAEKDKFIAKYGETAGNETPIATGQERLLLSDLTRSRLMTVADSLSFLFGAEGKNVLALSFVCNRLSESLRSHMLSSSELQQLLVMLTKIAPEWCSLDSVGASGALSSSITSRSVFRITRTISVKNVKDKVLSYVN</sequence>
<dbReference type="InterPro" id="IPR038090">
    <property type="entry name" value="Cdt1_C_WH_dom_sf"/>
</dbReference>
<dbReference type="PANTHER" id="PTHR28637:SF1">
    <property type="entry name" value="DNA REPLICATION FACTOR CDT1"/>
    <property type="match status" value="1"/>
</dbReference>
<dbReference type="Proteomes" id="UP000188320">
    <property type="component" value="Unassembled WGS sequence"/>
</dbReference>
<dbReference type="SUPFAM" id="SSF46785">
    <property type="entry name" value="Winged helix' DNA-binding domain"/>
    <property type="match status" value="1"/>
</dbReference>
<evidence type="ECO:0000256" key="2">
    <source>
        <dbReference type="ARBA" id="ARBA00023306"/>
    </source>
</evidence>
<dbReference type="GO" id="GO:0000076">
    <property type="term" value="P:DNA replication checkpoint signaling"/>
    <property type="evidence" value="ECO:0007669"/>
    <property type="project" value="TreeGrafter"/>
</dbReference>
<dbReference type="Pfam" id="PF16679">
    <property type="entry name" value="CDT1_C"/>
    <property type="match status" value="1"/>
</dbReference>
<gene>
    <name evidence="5" type="ORF">AX774_g5246</name>
</gene>
<comment type="caution">
    <text evidence="5">The sequence shown here is derived from an EMBL/GenBank/DDBJ whole genome shotgun (WGS) entry which is preliminary data.</text>
</comment>
<evidence type="ECO:0000256" key="1">
    <source>
        <dbReference type="ARBA" id="ARBA00008356"/>
    </source>
</evidence>
<organism evidence="5 6">
    <name type="scientific">Zancudomyces culisetae</name>
    <name type="common">Gut fungus</name>
    <name type="synonym">Smittium culisetae</name>
    <dbReference type="NCBI Taxonomy" id="1213189"/>
    <lineage>
        <taxon>Eukaryota</taxon>
        <taxon>Fungi</taxon>
        <taxon>Fungi incertae sedis</taxon>
        <taxon>Zoopagomycota</taxon>
        <taxon>Kickxellomycotina</taxon>
        <taxon>Harpellomycetes</taxon>
        <taxon>Harpellales</taxon>
        <taxon>Legeriomycetaceae</taxon>
        <taxon>Zancudomyces</taxon>
    </lineage>
</organism>
<dbReference type="InterPro" id="IPR036390">
    <property type="entry name" value="WH_DNA-bd_sf"/>
</dbReference>
<feature type="compositionally biased region" description="Basic and acidic residues" evidence="3">
    <location>
        <begin position="22"/>
        <end position="35"/>
    </location>
</feature>
<feature type="region of interest" description="Disordered" evidence="3">
    <location>
        <begin position="531"/>
        <end position="587"/>
    </location>
</feature>
<feature type="compositionally biased region" description="Basic and acidic residues" evidence="3">
    <location>
        <begin position="563"/>
        <end position="576"/>
    </location>
</feature>
<dbReference type="InterPro" id="IPR032054">
    <property type="entry name" value="Cdt1_C"/>
</dbReference>
<dbReference type="Pfam" id="PF08839">
    <property type="entry name" value="CDT1"/>
    <property type="match status" value="1"/>
</dbReference>
<evidence type="ECO:0000259" key="4">
    <source>
        <dbReference type="SMART" id="SM01075"/>
    </source>
</evidence>
<dbReference type="GO" id="GO:0030174">
    <property type="term" value="P:regulation of DNA-templated DNA replication initiation"/>
    <property type="evidence" value="ECO:0007669"/>
    <property type="project" value="InterPro"/>
</dbReference>
<proteinExistence type="inferred from homology"/>
<dbReference type="GO" id="GO:0003677">
    <property type="term" value="F:DNA binding"/>
    <property type="evidence" value="ECO:0007669"/>
    <property type="project" value="InterPro"/>
</dbReference>
<name>A0A1R1PK93_ZANCU</name>
<accession>A0A1R1PK93</accession>
<dbReference type="GO" id="GO:0070182">
    <property type="term" value="F:DNA polymerase binding"/>
    <property type="evidence" value="ECO:0007669"/>
    <property type="project" value="TreeGrafter"/>
</dbReference>